<evidence type="ECO:0000313" key="8">
    <source>
        <dbReference type="Proteomes" id="UP000759131"/>
    </source>
</evidence>
<dbReference type="GO" id="GO:0007017">
    <property type="term" value="P:microtubule-based process"/>
    <property type="evidence" value="ECO:0007669"/>
    <property type="project" value="InterPro"/>
</dbReference>
<dbReference type="Gene3D" id="3.30.740.10">
    <property type="entry name" value="Protein Inhibitor Of Neuronal Nitric Oxide Synthase"/>
    <property type="match status" value="1"/>
</dbReference>
<dbReference type="EMBL" id="CAJPIZ010007360">
    <property type="protein sequence ID" value="CAG2110258.1"/>
    <property type="molecule type" value="Genomic_DNA"/>
</dbReference>
<feature type="domain" description="RING-type" evidence="6">
    <location>
        <begin position="158"/>
        <end position="197"/>
    </location>
</feature>
<keyword evidence="2" id="KW-0862">Zinc</keyword>
<reference evidence="7" key="1">
    <citation type="submission" date="2020-11" db="EMBL/GenBank/DDBJ databases">
        <authorList>
            <person name="Tran Van P."/>
        </authorList>
    </citation>
    <scope>NUCLEOTIDE SEQUENCE</scope>
</reference>
<dbReference type="AlphaFoldDB" id="A0A7R9KUS2"/>
<dbReference type="GO" id="GO:0000209">
    <property type="term" value="P:protein polyubiquitination"/>
    <property type="evidence" value="ECO:0007669"/>
    <property type="project" value="TreeGrafter"/>
</dbReference>
<dbReference type="SUPFAM" id="SSF57850">
    <property type="entry name" value="RING/U-box"/>
    <property type="match status" value="1"/>
</dbReference>
<protein>
    <recommendedName>
        <fullName evidence="6">RING-type domain-containing protein</fullName>
    </recommendedName>
</protein>
<dbReference type="GO" id="GO:0006511">
    <property type="term" value="P:ubiquitin-dependent protein catabolic process"/>
    <property type="evidence" value="ECO:0007669"/>
    <property type="project" value="TreeGrafter"/>
</dbReference>
<dbReference type="InterPro" id="IPR001841">
    <property type="entry name" value="Znf_RING"/>
</dbReference>
<keyword evidence="1 3" id="KW-0863">Zinc-finger</keyword>
<dbReference type="InterPro" id="IPR001372">
    <property type="entry name" value="Dynein_light_chain_typ-1/2"/>
</dbReference>
<dbReference type="Proteomes" id="UP000759131">
    <property type="component" value="Unassembled WGS sequence"/>
</dbReference>
<dbReference type="SUPFAM" id="SSF54648">
    <property type="entry name" value="DLC"/>
    <property type="match status" value="1"/>
</dbReference>
<feature type="coiled-coil region" evidence="4">
    <location>
        <begin position="268"/>
        <end position="305"/>
    </location>
</feature>
<dbReference type="PANTHER" id="PTHR46016:SF1">
    <property type="entry name" value="RING-TYPE DOMAIN-CONTAINING PROTEIN"/>
    <property type="match status" value="1"/>
</dbReference>
<evidence type="ECO:0000259" key="6">
    <source>
        <dbReference type="PROSITE" id="PS50089"/>
    </source>
</evidence>
<dbReference type="GO" id="GO:0030286">
    <property type="term" value="C:dynein complex"/>
    <property type="evidence" value="ECO:0007669"/>
    <property type="project" value="InterPro"/>
</dbReference>
<keyword evidence="5" id="KW-0732">Signal</keyword>
<organism evidence="7">
    <name type="scientific">Medioppia subpectinata</name>
    <dbReference type="NCBI Taxonomy" id="1979941"/>
    <lineage>
        <taxon>Eukaryota</taxon>
        <taxon>Metazoa</taxon>
        <taxon>Ecdysozoa</taxon>
        <taxon>Arthropoda</taxon>
        <taxon>Chelicerata</taxon>
        <taxon>Arachnida</taxon>
        <taxon>Acari</taxon>
        <taxon>Acariformes</taxon>
        <taxon>Sarcoptiformes</taxon>
        <taxon>Oribatida</taxon>
        <taxon>Brachypylina</taxon>
        <taxon>Oppioidea</taxon>
        <taxon>Oppiidae</taxon>
        <taxon>Medioppia</taxon>
    </lineage>
</organism>
<dbReference type="SMART" id="SM00184">
    <property type="entry name" value="RING"/>
    <property type="match status" value="2"/>
</dbReference>
<name>A0A7R9KUS2_9ACAR</name>
<feature type="chain" id="PRO_5035591667" description="RING-type domain-containing protein" evidence="5">
    <location>
        <begin position="25"/>
        <end position="404"/>
    </location>
</feature>
<dbReference type="PANTHER" id="PTHR46016">
    <property type="entry name" value="ZINC FINGER, RING/FYVE/PHD-TYPE"/>
    <property type="match status" value="1"/>
</dbReference>
<dbReference type="GO" id="GO:0061630">
    <property type="term" value="F:ubiquitin protein ligase activity"/>
    <property type="evidence" value="ECO:0007669"/>
    <property type="project" value="TreeGrafter"/>
</dbReference>
<gene>
    <name evidence="7" type="ORF">OSB1V03_LOCUS10243</name>
</gene>
<proteinExistence type="predicted"/>
<dbReference type="InterPro" id="IPR013083">
    <property type="entry name" value="Znf_RING/FYVE/PHD"/>
</dbReference>
<feature type="signal peptide" evidence="5">
    <location>
        <begin position="1"/>
        <end position="24"/>
    </location>
</feature>
<dbReference type="OrthoDB" id="6506853at2759"/>
<dbReference type="PROSITE" id="PS50089">
    <property type="entry name" value="ZF_RING_2"/>
    <property type="match status" value="1"/>
</dbReference>
<evidence type="ECO:0000256" key="3">
    <source>
        <dbReference type="PROSITE-ProRule" id="PRU00175"/>
    </source>
</evidence>
<dbReference type="InterPro" id="IPR037177">
    <property type="entry name" value="DLC_sf"/>
</dbReference>
<dbReference type="SMART" id="SM01375">
    <property type="entry name" value="Dynein_light"/>
    <property type="match status" value="1"/>
</dbReference>
<sequence>EMCGPSSECFVGLLANIISPVVCGLCDRVAKEPIHSPSCGKVFCADCTANDSIDGITGLAHNMDVCARNPTIYCADCGHRLAIRGHDCVHRLKARVESLTEYCEKLLGAERLVTSSPILSTASTDVTTDDRRLAHSMPGYDKQRFVDISIEDLNEFMCGICMDVFESPVFSPCCRQTYCKDCITGWLKNQKTCPNDRKPLTVNLLSSPPRVLTNLMNKLRIRCDFQDKGCQEVVRLSDLSAHTDSCYCNPNRKCTDCALPVGVGHNCLANMKLTIESITDEMKRLKRENTQLKTESDRYKRTQNNTANVGREDKTLRIVNSRMNETMKEFAINVANEAHDRYRSEPEGRLSTFVRNEFEKKYKSLWNCLVSSSINWGTSIHHFENHYIYFKIGLFHFMIWESSK</sequence>
<accession>A0A7R9KUS2</accession>
<dbReference type="InterPro" id="IPR051438">
    <property type="entry name" value="RNF_E3_ubiq-protein_ligase"/>
</dbReference>
<feature type="non-terminal residue" evidence="7">
    <location>
        <position position="1"/>
    </location>
</feature>
<dbReference type="EMBL" id="OC861935">
    <property type="protein sequence ID" value="CAD7629828.1"/>
    <property type="molecule type" value="Genomic_DNA"/>
</dbReference>
<evidence type="ECO:0000256" key="4">
    <source>
        <dbReference type="SAM" id="Coils"/>
    </source>
</evidence>
<keyword evidence="1 3" id="KW-0479">Metal-binding</keyword>
<dbReference type="Gene3D" id="3.30.40.10">
    <property type="entry name" value="Zinc/RING finger domain, C3HC4 (zinc finger)"/>
    <property type="match status" value="2"/>
</dbReference>
<dbReference type="Pfam" id="PF01221">
    <property type="entry name" value="Dynein_light"/>
    <property type="match status" value="1"/>
</dbReference>
<dbReference type="Pfam" id="PF13639">
    <property type="entry name" value="zf-RING_2"/>
    <property type="match status" value="1"/>
</dbReference>
<evidence type="ECO:0000256" key="5">
    <source>
        <dbReference type="SAM" id="SignalP"/>
    </source>
</evidence>
<evidence type="ECO:0000256" key="2">
    <source>
        <dbReference type="ARBA" id="ARBA00022833"/>
    </source>
</evidence>
<evidence type="ECO:0000256" key="1">
    <source>
        <dbReference type="ARBA" id="ARBA00022771"/>
    </source>
</evidence>
<keyword evidence="8" id="KW-1185">Reference proteome</keyword>
<keyword evidence="4" id="KW-0175">Coiled coil</keyword>
<evidence type="ECO:0000313" key="7">
    <source>
        <dbReference type="EMBL" id="CAD7629828.1"/>
    </source>
</evidence>
<dbReference type="GO" id="GO:0008270">
    <property type="term" value="F:zinc ion binding"/>
    <property type="evidence" value="ECO:0007669"/>
    <property type="project" value="UniProtKB-KW"/>
</dbReference>